<proteinExistence type="predicted"/>
<keyword evidence="3" id="KW-1185">Reference proteome</keyword>
<evidence type="ECO:0000313" key="2">
    <source>
        <dbReference type="EMBL" id="MDH6282843.1"/>
    </source>
</evidence>
<gene>
    <name evidence="2" type="ORF">M2280_004080</name>
</gene>
<evidence type="ECO:0000259" key="1">
    <source>
        <dbReference type="Pfam" id="PF09511"/>
    </source>
</evidence>
<dbReference type="RefSeq" id="WP_280762134.1">
    <property type="nucleotide sequence ID" value="NZ_JARXVC010000011.1"/>
</dbReference>
<protein>
    <submittedName>
        <fullName evidence="2">RNA ligase</fullName>
        <ecNumber evidence="2">6.5.1.3</ecNumber>
    </submittedName>
</protein>
<accession>A0ABT6MEV1</accession>
<dbReference type="Proteomes" id="UP001160334">
    <property type="component" value="Unassembled WGS sequence"/>
</dbReference>
<keyword evidence="2" id="KW-0436">Ligase</keyword>
<organism evidence="2 3">
    <name type="scientific">Prescottella agglutinans</name>
    <dbReference type="NCBI Taxonomy" id="1644129"/>
    <lineage>
        <taxon>Bacteria</taxon>
        <taxon>Bacillati</taxon>
        <taxon>Actinomycetota</taxon>
        <taxon>Actinomycetes</taxon>
        <taxon>Mycobacteriales</taxon>
        <taxon>Nocardiaceae</taxon>
        <taxon>Prescottella</taxon>
    </lineage>
</organism>
<dbReference type="GO" id="GO:0003972">
    <property type="term" value="F:RNA ligase (ATP) activity"/>
    <property type="evidence" value="ECO:0007669"/>
    <property type="project" value="UniProtKB-EC"/>
</dbReference>
<dbReference type="EMBL" id="JARXVC010000011">
    <property type="protein sequence ID" value="MDH6282843.1"/>
    <property type="molecule type" value="Genomic_DNA"/>
</dbReference>
<comment type="caution">
    <text evidence="2">The sequence shown here is derived from an EMBL/GenBank/DDBJ whole genome shotgun (WGS) entry which is preliminary data.</text>
</comment>
<name>A0ABT6MEV1_9NOCA</name>
<dbReference type="InterPro" id="IPR019039">
    <property type="entry name" value="T4-Rnl1-like_N"/>
</dbReference>
<dbReference type="Pfam" id="PF09511">
    <property type="entry name" value="RNA_lig_T4_1"/>
    <property type="match status" value="1"/>
</dbReference>
<feature type="domain" description="T4 RNA ligase 1-like N-terminal" evidence="1">
    <location>
        <begin position="53"/>
        <end position="234"/>
    </location>
</feature>
<reference evidence="2 3" key="1">
    <citation type="submission" date="2023-04" db="EMBL/GenBank/DDBJ databases">
        <title>Forest soil microbial communities from Buena Vista Peninsula, Colon Province, Panama.</title>
        <authorList>
            <person name="Bouskill N."/>
        </authorList>
    </citation>
    <scope>NUCLEOTIDE SEQUENCE [LARGE SCALE GENOMIC DNA]</scope>
    <source>
        <strain evidence="2 3">CFH S0262</strain>
    </source>
</reference>
<dbReference type="EC" id="6.5.1.3" evidence="2"/>
<sequence length="360" mass="40963">MTHIDQLMDPGLLAAMISEGYIRQKRHPIEPFILYSYTEAAQYGGVWNDATRQCRGLITDVGGNIQARPWSKFFNHNQPEAGNLDLDAPVEVTDKADGSLGIGWLDGADQFRIATRGSFQSEQAQWADQYYWNHLRDGWLPEPGLTYLFEIIYPQNRIVLDYGQREDLILLGVVDTETGADLPDWMDVDWPASRAERFSHRTLHEALAAEPRPNAEGLVVRFTDTGQRVKIKQDDYVALHKIVTGLTERSVWEALANDRWDEFVSVVPDEFHPWCESIRARLNAEFTALWTKARTAYIDITDGDPYMDRKTFALEASKHPDLRPYLFMMLDANHAKLDAAIWRAIKPAGDTYMTSIGNAA</sequence>
<evidence type="ECO:0000313" key="3">
    <source>
        <dbReference type="Proteomes" id="UP001160334"/>
    </source>
</evidence>